<reference evidence="2" key="1">
    <citation type="submission" date="2020-09" db="EMBL/GenBank/DDBJ databases">
        <title>A novel bacterium of genus Paenibacillus, isolated from South China Sea.</title>
        <authorList>
            <person name="Huang H."/>
            <person name="Mo K."/>
            <person name="Hu Y."/>
        </authorList>
    </citation>
    <scope>NUCLEOTIDE SEQUENCE</scope>
    <source>
        <strain evidence="2">IB182363</strain>
    </source>
</reference>
<keyword evidence="1" id="KW-0812">Transmembrane</keyword>
<comment type="caution">
    <text evidence="2">The sequence shown here is derived from an EMBL/GenBank/DDBJ whole genome shotgun (WGS) entry which is preliminary data.</text>
</comment>
<gene>
    <name evidence="2" type="ORF">IDH45_03180</name>
</gene>
<accession>A0A927GYA7</accession>
<dbReference type="EMBL" id="JACXJA010000003">
    <property type="protein sequence ID" value="MBD2860988.1"/>
    <property type="molecule type" value="Genomic_DNA"/>
</dbReference>
<dbReference type="Proteomes" id="UP000639396">
    <property type="component" value="Unassembled WGS sequence"/>
</dbReference>
<keyword evidence="1" id="KW-0472">Membrane</keyword>
<sequence length="54" mass="6502">MDKWWWKIRYSVKGVIFPLICVQFVRTLLLPTGLDVFILFALFMIYLGFLLNVY</sequence>
<dbReference type="RefSeq" id="WP_190924576.1">
    <property type="nucleotide sequence ID" value="NZ_JACXJA010000003.1"/>
</dbReference>
<name>A0A927GYA7_9BACL</name>
<evidence type="ECO:0000313" key="2">
    <source>
        <dbReference type="EMBL" id="MBD2860988.1"/>
    </source>
</evidence>
<keyword evidence="3" id="KW-1185">Reference proteome</keyword>
<protein>
    <submittedName>
        <fullName evidence="2">Uncharacterized protein</fullName>
    </submittedName>
</protein>
<evidence type="ECO:0000313" key="3">
    <source>
        <dbReference type="Proteomes" id="UP000639396"/>
    </source>
</evidence>
<evidence type="ECO:0000256" key="1">
    <source>
        <dbReference type="SAM" id="Phobius"/>
    </source>
</evidence>
<organism evidence="2 3">
    <name type="scientific">Paenibacillus oceani</name>
    <dbReference type="NCBI Taxonomy" id="2772510"/>
    <lineage>
        <taxon>Bacteria</taxon>
        <taxon>Bacillati</taxon>
        <taxon>Bacillota</taxon>
        <taxon>Bacilli</taxon>
        <taxon>Bacillales</taxon>
        <taxon>Paenibacillaceae</taxon>
        <taxon>Paenibacillus</taxon>
    </lineage>
</organism>
<feature type="transmembrane region" description="Helical" evidence="1">
    <location>
        <begin position="36"/>
        <end position="53"/>
    </location>
</feature>
<dbReference type="AlphaFoldDB" id="A0A927GYA7"/>
<proteinExistence type="predicted"/>
<keyword evidence="1" id="KW-1133">Transmembrane helix</keyword>